<feature type="compositionally biased region" description="Polar residues" evidence="1">
    <location>
        <begin position="36"/>
        <end position="47"/>
    </location>
</feature>
<evidence type="ECO:0000313" key="3">
    <source>
        <dbReference type="Proteomes" id="UP000192445"/>
    </source>
</evidence>
<dbReference type="Proteomes" id="UP000192445">
    <property type="component" value="Chromosome"/>
</dbReference>
<name>A0A1V0U923_STRVN</name>
<sequence length="82" mass="9032">MPFPPCGFLRNRRRPLPSNRQAADSGCGRTGDRTPTLRTCTHHSPSTRGRRGPCARSSGWNPGMWRTACARPSARPMSAPRT</sequence>
<organism evidence="2 3">
    <name type="scientific">Streptomyces violaceoruber</name>
    <dbReference type="NCBI Taxonomy" id="1935"/>
    <lineage>
        <taxon>Bacteria</taxon>
        <taxon>Bacillati</taxon>
        <taxon>Actinomycetota</taxon>
        <taxon>Actinomycetes</taxon>
        <taxon>Kitasatosporales</taxon>
        <taxon>Streptomycetaceae</taxon>
        <taxon>Streptomyces</taxon>
        <taxon>Streptomyces violaceoruber group</taxon>
    </lineage>
</organism>
<reference evidence="2 3" key="1">
    <citation type="submission" date="2017-03" db="EMBL/GenBank/DDBJ databases">
        <title>Complete Genome Sequence of a natural compounds producer, Streptomyces violaceus S21.</title>
        <authorList>
            <person name="Zhong C."/>
            <person name="Zhao Z."/>
            <person name="Fu J."/>
            <person name="Zong G."/>
            <person name="Qin R."/>
            <person name="Cao G."/>
        </authorList>
    </citation>
    <scope>NUCLEOTIDE SEQUENCE [LARGE SCALE GENOMIC DNA]</scope>
    <source>
        <strain evidence="2 3">S21</strain>
    </source>
</reference>
<accession>A0A1V0U923</accession>
<dbReference type="STRING" id="1935.B1H20_10235"/>
<gene>
    <name evidence="2" type="ORF">B1H20_10235</name>
</gene>
<evidence type="ECO:0000256" key="1">
    <source>
        <dbReference type="SAM" id="MobiDB-lite"/>
    </source>
</evidence>
<protein>
    <submittedName>
        <fullName evidence="2">Uncharacterized protein</fullName>
    </submittedName>
</protein>
<proteinExistence type="predicted"/>
<dbReference type="EMBL" id="CP020570">
    <property type="protein sequence ID" value="ARF61745.1"/>
    <property type="molecule type" value="Genomic_DNA"/>
</dbReference>
<feature type="region of interest" description="Disordered" evidence="1">
    <location>
        <begin position="1"/>
        <end position="59"/>
    </location>
</feature>
<evidence type="ECO:0000313" key="2">
    <source>
        <dbReference type="EMBL" id="ARF61745.1"/>
    </source>
</evidence>
<dbReference type="AlphaFoldDB" id="A0A1V0U923"/>
<dbReference type="KEGG" id="svu:B1H20_10235"/>